<dbReference type="AlphaFoldDB" id="A0A4P7QKE7"/>
<dbReference type="Proteomes" id="UP000296352">
    <property type="component" value="Chromosome"/>
</dbReference>
<dbReference type="Pfam" id="PF00665">
    <property type="entry name" value="rve"/>
    <property type="match status" value="1"/>
</dbReference>
<dbReference type="InterPro" id="IPR025948">
    <property type="entry name" value="HTH-like_dom"/>
</dbReference>
<dbReference type="SUPFAM" id="SSF53098">
    <property type="entry name" value="Ribonuclease H-like"/>
    <property type="match status" value="1"/>
</dbReference>
<dbReference type="PANTHER" id="PTHR46889">
    <property type="entry name" value="TRANSPOSASE INSF FOR INSERTION SEQUENCE IS3B-RELATED"/>
    <property type="match status" value="1"/>
</dbReference>
<dbReference type="InterPro" id="IPR050900">
    <property type="entry name" value="Transposase_IS3/IS150/IS904"/>
</dbReference>
<organism evidence="3 4">
    <name type="scientific">Corynebacterium endometrii</name>
    <dbReference type="NCBI Taxonomy" id="2488819"/>
    <lineage>
        <taxon>Bacteria</taxon>
        <taxon>Bacillati</taxon>
        <taxon>Actinomycetota</taxon>
        <taxon>Actinomycetes</taxon>
        <taxon>Mycobacteriales</taxon>
        <taxon>Corynebacteriaceae</taxon>
        <taxon>Corynebacterium</taxon>
    </lineage>
</organism>
<dbReference type="KEGG" id="cee:CENDO_11120"/>
<dbReference type="Pfam" id="PF13333">
    <property type="entry name" value="rve_2"/>
    <property type="match status" value="1"/>
</dbReference>
<dbReference type="InterPro" id="IPR048020">
    <property type="entry name" value="Transpos_IS3"/>
</dbReference>
<dbReference type="PANTHER" id="PTHR46889:SF4">
    <property type="entry name" value="TRANSPOSASE INSO FOR INSERTION SEQUENCE ELEMENT IS911B-RELATED"/>
    <property type="match status" value="1"/>
</dbReference>
<dbReference type="GO" id="GO:0015074">
    <property type="term" value="P:DNA integration"/>
    <property type="evidence" value="ECO:0007669"/>
    <property type="project" value="InterPro"/>
</dbReference>
<evidence type="ECO:0000313" key="3">
    <source>
        <dbReference type="EMBL" id="QCB29474.1"/>
    </source>
</evidence>
<keyword evidence="4" id="KW-1185">Reference proteome</keyword>
<dbReference type="PROSITE" id="PS50994">
    <property type="entry name" value="INTEGRASE"/>
    <property type="match status" value="1"/>
</dbReference>
<dbReference type="Gene3D" id="3.30.420.10">
    <property type="entry name" value="Ribonuclease H-like superfamily/Ribonuclease H"/>
    <property type="match status" value="1"/>
</dbReference>
<evidence type="ECO:0000256" key="1">
    <source>
        <dbReference type="ARBA" id="ARBA00002286"/>
    </source>
</evidence>
<dbReference type="GO" id="GO:0003676">
    <property type="term" value="F:nucleic acid binding"/>
    <property type="evidence" value="ECO:0007669"/>
    <property type="project" value="InterPro"/>
</dbReference>
<dbReference type="InterPro" id="IPR001584">
    <property type="entry name" value="Integrase_cat-core"/>
</dbReference>
<feature type="domain" description="Integrase catalytic" evidence="2">
    <location>
        <begin position="56"/>
        <end position="218"/>
    </location>
</feature>
<sequence length="223" mass="25280">MWLELRKQGFEVNHKLVYKIMDANGWKAKVRRTTKYSSYKGTISKIADNILGRNFTPDAPNTAWVSDVTEFKVAGRKLYLSPIMDLYDRTILAHTLSTSPSTALTAQSLSDAITWHTPGEGLIVHTDQGFHYQHSSWRKLIASCGGIQSMSRKGNCYDNAVMENFFGHLKAEMFHGELFASTEELSVAIDDYIFWYNTQRLQARIKGLTPMEYRSQTLAALAV</sequence>
<proteinExistence type="predicted"/>
<evidence type="ECO:0000313" key="4">
    <source>
        <dbReference type="Proteomes" id="UP000296352"/>
    </source>
</evidence>
<dbReference type="EMBL" id="CP039247">
    <property type="protein sequence ID" value="QCB29474.1"/>
    <property type="molecule type" value="Genomic_DNA"/>
</dbReference>
<name>A0A4P7QKE7_9CORY</name>
<dbReference type="InterPro" id="IPR036397">
    <property type="entry name" value="RNaseH_sf"/>
</dbReference>
<dbReference type="InterPro" id="IPR012337">
    <property type="entry name" value="RNaseH-like_sf"/>
</dbReference>
<gene>
    <name evidence="3" type="ORF">CENDO_11120</name>
</gene>
<comment type="function">
    <text evidence="1">Involved in the transposition of the insertion sequence.</text>
</comment>
<dbReference type="Pfam" id="PF13276">
    <property type="entry name" value="HTH_21"/>
    <property type="match status" value="1"/>
</dbReference>
<evidence type="ECO:0000259" key="2">
    <source>
        <dbReference type="PROSITE" id="PS50994"/>
    </source>
</evidence>
<protein>
    <submittedName>
        <fullName evidence="3">Integrase core domain protein</fullName>
    </submittedName>
</protein>
<dbReference type="NCBIfam" id="NF033516">
    <property type="entry name" value="transpos_IS3"/>
    <property type="match status" value="1"/>
</dbReference>
<reference evidence="3 4" key="1">
    <citation type="submission" date="2019-04" db="EMBL/GenBank/DDBJ databases">
        <title>Corynebacterium endometrii sp. nov., isolated from the uterus of a cow with endometritis.</title>
        <authorList>
            <person name="Ballas P."/>
            <person name="Ruckert C."/>
            <person name="Wagener K."/>
            <person name="Drillich M."/>
            <person name="Kaempfer P."/>
            <person name="Busse H.-J."/>
            <person name="Ehling-Schulz M."/>
        </authorList>
    </citation>
    <scope>NUCLEOTIDE SEQUENCE [LARGE SCALE GENOMIC DNA]</scope>
    <source>
        <strain evidence="3 4">LMM-1653</strain>
    </source>
</reference>
<accession>A0A4P7QKE7</accession>